<dbReference type="RefSeq" id="WP_179241924.1">
    <property type="nucleotide sequence ID" value="NZ_CP058595.1"/>
</dbReference>
<sequence>MKKLVFATALALGSLTAISATTPIFHDGIMEIVIAQDFTEIAVEDVPQAIVDALGTDHPGATIDKAHVNGEAQYKLEVTKEDGTTAELYADAEGNWLDM</sequence>
<dbReference type="AlphaFoldDB" id="A0A7H9AQE8"/>
<feature type="signal peptide" evidence="1">
    <location>
        <begin position="1"/>
        <end position="19"/>
    </location>
</feature>
<evidence type="ECO:0000313" key="2">
    <source>
        <dbReference type="EMBL" id="QLG45637.1"/>
    </source>
</evidence>
<organism evidence="2 3">
    <name type="scientific">Costertonia aggregata</name>
    <dbReference type="NCBI Taxonomy" id="343403"/>
    <lineage>
        <taxon>Bacteria</taxon>
        <taxon>Pseudomonadati</taxon>
        <taxon>Bacteroidota</taxon>
        <taxon>Flavobacteriia</taxon>
        <taxon>Flavobacteriales</taxon>
        <taxon>Flavobacteriaceae</taxon>
        <taxon>Costertonia</taxon>
    </lineage>
</organism>
<evidence type="ECO:0008006" key="4">
    <source>
        <dbReference type="Google" id="ProtNLM"/>
    </source>
</evidence>
<dbReference type="SUPFAM" id="SSF160574">
    <property type="entry name" value="BT0923-like"/>
    <property type="match status" value="1"/>
</dbReference>
<name>A0A7H9AQE8_9FLAO</name>
<keyword evidence="1" id="KW-0732">Signal</keyword>
<dbReference type="Gene3D" id="3.10.450.360">
    <property type="match status" value="1"/>
</dbReference>
<keyword evidence="3" id="KW-1185">Reference proteome</keyword>
<accession>A0A7H9AQE8</accession>
<dbReference type="KEGG" id="cagg:HYG79_09850"/>
<evidence type="ECO:0000256" key="1">
    <source>
        <dbReference type="SAM" id="SignalP"/>
    </source>
</evidence>
<proteinExistence type="predicted"/>
<dbReference type="EMBL" id="CP058595">
    <property type="protein sequence ID" value="QLG45637.1"/>
    <property type="molecule type" value="Genomic_DNA"/>
</dbReference>
<protein>
    <recommendedName>
        <fullName evidence="4">PepSY domain-containing protein</fullName>
    </recommendedName>
</protein>
<reference evidence="2 3" key="1">
    <citation type="journal article" date="2006" name="Int. J. Syst. Evol. Microbiol.">
        <title>Costertonia aggregata gen. nov., sp. nov., a mesophilic marine bacterium of the family Flavobacteriaceae, isolated from a mature biofilm.</title>
        <authorList>
            <person name="Kwon K.K."/>
            <person name="Lee Y.K."/>
            <person name="Lee H.K."/>
        </authorList>
    </citation>
    <scope>NUCLEOTIDE SEQUENCE [LARGE SCALE GENOMIC DNA]</scope>
    <source>
        <strain evidence="2 3">KCCM 42265</strain>
    </source>
</reference>
<dbReference type="Proteomes" id="UP000509302">
    <property type="component" value="Chromosome"/>
</dbReference>
<gene>
    <name evidence="2" type="ORF">HYG79_09850</name>
</gene>
<feature type="chain" id="PRO_5029001170" description="PepSY domain-containing protein" evidence="1">
    <location>
        <begin position="20"/>
        <end position="99"/>
    </location>
</feature>
<evidence type="ECO:0000313" key="3">
    <source>
        <dbReference type="Proteomes" id="UP000509302"/>
    </source>
</evidence>